<dbReference type="Proteomes" id="UP000199149">
    <property type="component" value="Unassembled WGS sequence"/>
</dbReference>
<gene>
    <name evidence="1" type="ORF">SAMN05421738_103202</name>
</gene>
<sequence>MKRNTILFITFLILIIGCSEKSNKSEEIKAFKDFLPVLLDSLHLDIYQELDDPIYNKRLKDSVLNLTKTTLIFDTIMPISKNSYISIVKENGYKTKWERQDSSIAVFPKEFENFDKKNKIYFTSNHKSLLKELLTYDEEKEFIPKDIYFVVEFKRIVFNENLDKGFLRVGALCGKLCGQGYDVWLKKVNNKWVVYKIKRTWIA</sequence>
<proteinExistence type="predicted"/>
<name>A0A1I4UDU5_9FLAO</name>
<evidence type="ECO:0008006" key="3">
    <source>
        <dbReference type="Google" id="ProtNLM"/>
    </source>
</evidence>
<reference evidence="2" key="1">
    <citation type="submission" date="2016-10" db="EMBL/GenBank/DDBJ databases">
        <authorList>
            <person name="Varghese N."/>
            <person name="Submissions S."/>
        </authorList>
    </citation>
    <scope>NUCLEOTIDE SEQUENCE [LARGE SCALE GENOMIC DNA]</scope>
    <source>
        <strain evidence="2">XJ109</strain>
    </source>
</reference>
<evidence type="ECO:0000313" key="1">
    <source>
        <dbReference type="EMBL" id="SFM87167.1"/>
    </source>
</evidence>
<protein>
    <recommendedName>
        <fullName evidence="3">Lipoprotein</fullName>
    </recommendedName>
</protein>
<dbReference type="PROSITE" id="PS51257">
    <property type="entry name" value="PROKAR_LIPOPROTEIN"/>
    <property type="match status" value="1"/>
</dbReference>
<organism evidence="1 2">
    <name type="scientific">Algoriella xinjiangensis</name>
    <dbReference type="NCBI Taxonomy" id="684065"/>
    <lineage>
        <taxon>Bacteria</taxon>
        <taxon>Pseudomonadati</taxon>
        <taxon>Bacteroidota</taxon>
        <taxon>Flavobacteriia</taxon>
        <taxon>Flavobacteriales</taxon>
        <taxon>Weeksellaceae</taxon>
        <taxon>Algoriella</taxon>
    </lineage>
</organism>
<dbReference type="RefSeq" id="WP_092906844.1">
    <property type="nucleotide sequence ID" value="NZ_FOUZ01000003.1"/>
</dbReference>
<accession>A0A1I4UDU5</accession>
<keyword evidence="2" id="KW-1185">Reference proteome</keyword>
<dbReference type="OrthoDB" id="1048413at2"/>
<dbReference type="EMBL" id="FOUZ01000003">
    <property type="protein sequence ID" value="SFM87167.1"/>
    <property type="molecule type" value="Genomic_DNA"/>
</dbReference>
<dbReference type="STRING" id="684065.SAMN05421738_103202"/>
<evidence type="ECO:0000313" key="2">
    <source>
        <dbReference type="Proteomes" id="UP000199149"/>
    </source>
</evidence>
<dbReference type="AlphaFoldDB" id="A0A1I4UDU5"/>